<gene>
    <name evidence="2" type="ORF">JIN85_20540</name>
</gene>
<comment type="caution">
    <text evidence="2">The sequence shown here is derived from an EMBL/GenBank/DDBJ whole genome shotgun (WGS) entry which is preliminary data.</text>
</comment>
<name>A0A934VXW7_9BACT</name>
<sequence length="265" mass="28885">QSQRWGFSPFAVAGHASVVHGRLCWEGKLVAAVIEAKLGVRLDYAYSGTGKARKVIVSGTLTGERNPRTVEGTVQQWETTGNGSPWRNPADWDRQLAYRGSREWARRHAPGVMLGVVTDDENLEMRNVTPPAETLSGVDALKASTQPRQSAKEDAPAPEPPPKQPEPEPEAKPVLDLASPRRAYLLSVETKSGVTKTGKAWTLYIISMELEDVGTITANTFSKSLADEARDLIEQSSLVTLEQTPKGYELKTIAPNVEQEEGGLL</sequence>
<proteinExistence type="predicted"/>
<keyword evidence="3" id="KW-1185">Reference proteome</keyword>
<feature type="non-terminal residue" evidence="2">
    <location>
        <position position="1"/>
    </location>
</feature>
<reference evidence="2" key="1">
    <citation type="submission" date="2021-01" db="EMBL/GenBank/DDBJ databases">
        <title>Modified the classification status of verrucomicrobia.</title>
        <authorList>
            <person name="Feng X."/>
        </authorList>
    </citation>
    <scope>NUCLEOTIDE SEQUENCE</scope>
    <source>
        <strain evidence="2">KCTC 22041</strain>
    </source>
</reference>
<feature type="region of interest" description="Disordered" evidence="1">
    <location>
        <begin position="144"/>
        <end position="172"/>
    </location>
</feature>
<organism evidence="2 3">
    <name type="scientific">Luteolibacter pohnpeiensis</name>
    <dbReference type="NCBI Taxonomy" id="454153"/>
    <lineage>
        <taxon>Bacteria</taxon>
        <taxon>Pseudomonadati</taxon>
        <taxon>Verrucomicrobiota</taxon>
        <taxon>Verrucomicrobiia</taxon>
        <taxon>Verrucomicrobiales</taxon>
        <taxon>Verrucomicrobiaceae</taxon>
        <taxon>Luteolibacter</taxon>
    </lineage>
</organism>
<dbReference type="AlphaFoldDB" id="A0A934VXW7"/>
<evidence type="ECO:0000313" key="2">
    <source>
        <dbReference type="EMBL" id="MBK1884810.1"/>
    </source>
</evidence>
<evidence type="ECO:0000313" key="3">
    <source>
        <dbReference type="Proteomes" id="UP000603141"/>
    </source>
</evidence>
<evidence type="ECO:0000256" key="1">
    <source>
        <dbReference type="SAM" id="MobiDB-lite"/>
    </source>
</evidence>
<dbReference type="EMBL" id="JAENIJ010000118">
    <property type="protein sequence ID" value="MBK1884810.1"/>
    <property type="molecule type" value="Genomic_DNA"/>
</dbReference>
<accession>A0A934VXW7</accession>
<protein>
    <submittedName>
        <fullName evidence="2">Uncharacterized protein</fullName>
    </submittedName>
</protein>
<dbReference type="Proteomes" id="UP000603141">
    <property type="component" value="Unassembled WGS sequence"/>
</dbReference>